<dbReference type="Gene3D" id="2.50.20.20">
    <property type="match status" value="1"/>
</dbReference>
<organism evidence="3 4">
    <name type="scientific">Streptomyces indicus</name>
    <dbReference type="NCBI Taxonomy" id="417292"/>
    <lineage>
        <taxon>Bacteria</taxon>
        <taxon>Bacillati</taxon>
        <taxon>Actinomycetota</taxon>
        <taxon>Actinomycetes</taxon>
        <taxon>Kitasatosporales</taxon>
        <taxon>Streptomycetaceae</taxon>
        <taxon>Streptomyces</taxon>
    </lineage>
</organism>
<evidence type="ECO:0008006" key="5">
    <source>
        <dbReference type="Google" id="ProtNLM"/>
    </source>
</evidence>
<reference evidence="3 4" key="1">
    <citation type="submission" date="2016-10" db="EMBL/GenBank/DDBJ databases">
        <authorList>
            <person name="de Groot N.N."/>
        </authorList>
    </citation>
    <scope>NUCLEOTIDE SEQUENCE [LARGE SCALE GENOMIC DNA]</scope>
    <source>
        <strain evidence="3 4">CGMCC 4.5727</strain>
    </source>
</reference>
<dbReference type="STRING" id="417292.SAMN05421806_11729"/>
<dbReference type="EMBL" id="FNFF01000017">
    <property type="protein sequence ID" value="SDL04454.1"/>
    <property type="molecule type" value="Genomic_DNA"/>
</dbReference>
<keyword evidence="4" id="KW-1185">Reference proteome</keyword>
<evidence type="ECO:0000256" key="2">
    <source>
        <dbReference type="SAM" id="SignalP"/>
    </source>
</evidence>
<accession>A0A1G9GV30</accession>
<keyword evidence="2" id="KW-0732">Signal</keyword>
<proteinExistence type="predicted"/>
<name>A0A1G9GV30_9ACTN</name>
<dbReference type="RefSeq" id="WP_093615937.1">
    <property type="nucleotide sequence ID" value="NZ_FNFF01000017.1"/>
</dbReference>
<feature type="region of interest" description="Disordered" evidence="1">
    <location>
        <begin position="24"/>
        <end position="64"/>
    </location>
</feature>
<sequence>MRRTVLTTAALALSAALALTACGNQNASSSDGKSSDKSAAQAGDKKADDKKKEPFADATGPEIADKAVEATTSATSLRVKGTVPDPDLGVLTLDMAMDTKGVCAGSLSVKGQGKAEIINDGRTVHMKYDEAFLRAQSKGEPQAEVDAAVGMLGDRWVKTSATGEGAEDLDAFCDLDQLLAEFKGGESAARKGGLTTVDGQEAITLTENDGGERYTIHVATQGEPYLLRIASDGGKEPVDLGFSDYDKPVDAKAPEGDVLDLDKL</sequence>
<feature type="chain" id="PRO_5011787436" description="Lipoprotein" evidence="2">
    <location>
        <begin position="28"/>
        <end position="264"/>
    </location>
</feature>
<feature type="compositionally biased region" description="Low complexity" evidence="1">
    <location>
        <begin position="24"/>
        <end position="42"/>
    </location>
</feature>
<protein>
    <recommendedName>
        <fullName evidence="5">Lipoprotein</fullName>
    </recommendedName>
</protein>
<dbReference type="Proteomes" id="UP000199155">
    <property type="component" value="Unassembled WGS sequence"/>
</dbReference>
<dbReference type="SUPFAM" id="SSF89392">
    <property type="entry name" value="Prokaryotic lipoproteins and lipoprotein localization factors"/>
    <property type="match status" value="1"/>
</dbReference>
<dbReference type="PROSITE" id="PS51257">
    <property type="entry name" value="PROKAR_LIPOPROTEIN"/>
    <property type="match status" value="1"/>
</dbReference>
<evidence type="ECO:0000313" key="4">
    <source>
        <dbReference type="Proteomes" id="UP000199155"/>
    </source>
</evidence>
<feature type="compositionally biased region" description="Basic and acidic residues" evidence="1">
    <location>
        <begin position="43"/>
        <end position="55"/>
    </location>
</feature>
<evidence type="ECO:0000313" key="3">
    <source>
        <dbReference type="EMBL" id="SDL04454.1"/>
    </source>
</evidence>
<feature type="signal peptide" evidence="2">
    <location>
        <begin position="1"/>
        <end position="27"/>
    </location>
</feature>
<dbReference type="AlphaFoldDB" id="A0A1G9GV30"/>
<evidence type="ECO:0000256" key="1">
    <source>
        <dbReference type="SAM" id="MobiDB-lite"/>
    </source>
</evidence>
<dbReference type="InterPro" id="IPR029046">
    <property type="entry name" value="LolA/LolB/LppX"/>
</dbReference>
<dbReference type="OrthoDB" id="3745543at2"/>
<feature type="region of interest" description="Disordered" evidence="1">
    <location>
        <begin position="243"/>
        <end position="264"/>
    </location>
</feature>
<gene>
    <name evidence="3" type="ORF">SAMN05421806_11729</name>
</gene>